<gene>
    <name evidence="9" type="ORF">SAMN04489757_10283</name>
</gene>
<dbReference type="RefSeq" id="WP_091683923.1">
    <property type="nucleotide sequence ID" value="NZ_BAABFM010000017.1"/>
</dbReference>
<name>A0A1I5C290_9FIRM</name>
<proteinExistence type="predicted"/>
<evidence type="ECO:0000259" key="7">
    <source>
        <dbReference type="PROSITE" id="PS51201"/>
    </source>
</evidence>
<dbReference type="GO" id="GO:0005886">
    <property type="term" value="C:plasma membrane"/>
    <property type="evidence" value="ECO:0007669"/>
    <property type="project" value="InterPro"/>
</dbReference>
<dbReference type="PANTHER" id="PTHR43833">
    <property type="entry name" value="POTASSIUM CHANNEL PROTEIN 2-RELATED-RELATED"/>
    <property type="match status" value="1"/>
</dbReference>
<dbReference type="Proteomes" id="UP000198806">
    <property type="component" value="Unassembled WGS sequence"/>
</dbReference>
<reference evidence="9 10" key="1">
    <citation type="submission" date="2016-10" db="EMBL/GenBank/DDBJ databases">
        <authorList>
            <person name="de Groot N.N."/>
        </authorList>
    </citation>
    <scope>NUCLEOTIDE SEQUENCE [LARGE SCALE GENOMIC DNA]</scope>
    <source>
        <strain evidence="9 10">DSM 1283</strain>
    </source>
</reference>
<evidence type="ECO:0000256" key="2">
    <source>
        <dbReference type="ARBA" id="ARBA00022448"/>
    </source>
</evidence>
<dbReference type="Gene3D" id="3.30.70.1450">
    <property type="entry name" value="Regulator of K+ conductance, C-terminal domain"/>
    <property type="match status" value="1"/>
</dbReference>
<dbReference type="PROSITE" id="PS51202">
    <property type="entry name" value="RCK_C"/>
    <property type="match status" value="1"/>
</dbReference>
<evidence type="ECO:0000313" key="10">
    <source>
        <dbReference type="Proteomes" id="UP000198806"/>
    </source>
</evidence>
<feature type="domain" description="RCK C-terminal" evidence="8">
    <location>
        <begin position="139"/>
        <end position="219"/>
    </location>
</feature>
<evidence type="ECO:0000256" key="4">
    <source>
        <dbReference type="ARBA" id="ARBA00022958"/>
    </source>
</evidence>
<dbReference type="InterPro" id="IPR050721">
    <property type="entry name" value="Trk_Ktr_HKT_K-transport"/>
</dbReference>
<dbReference type="PANTHER" id="PTHR43833:SF5">
    <property type="entry name" value="TRK SYSTEM POTASSIUM UPTAKE PROTEIN TRKA"/>
    <property type="match status" value="1"/>
</dbReference>
<feature type="domain" description="RCK N-terminal" evidence="7">
    <location>
        <begin position="1"/>
        <end position="119"/>
    </location>
</feature>
<dbReference type="PRINTS" id="PR00335">
    <property type="entry name" value="KUPTAKETRKA"/>
</dbReference>
<dbReference type="InterPro" id="IPR036291">
    <property type="entry name" value="NAD(P)-bd_dom_sf"/>
</dbReference>
<protein>
    <recommendedName>
        <fullName evidence="1">Trk system potassium uptake protein TrkA</fullName>
    </recommendedName>
</protein>
<dbReference type="InterPro" id="IPR006037">
    <property type="entry name" value="RCK_C"/>
</dbReference>
<dbReference type="PROSITE" id="PS51201">
    <property type="entry name" value="RCK_N"/>
    <property type="match status" value="1"/>
</dbReference>
<organism evidence="9 10">
    <name type="scientific">Anaerocolumna aminovalerica</name>
    <dbReference type="NCBI Taxonomy" id="1527"/>
    <lineage>
        <taxon>Bacteria</taxon>
        <taxon>Bacillati</taxon>
        <taxon>Bacillota</taxon>
        <taxon>Clostridia</taxon>
        <taxon>Lachnospirales</taxon>
        <taxon>Lachnospiraceae</taxon>
        <taxon>Anaerocolumna</taxon>
    </lineage>
</organism>
<keyword evidence="3" id="KW-0633">Potassium transport</keyword>
<dbReference type="EMBL" id="FOWD01000002">
    <property type="protein sequence ID" value="SFN81109.1"/>
    <property type="molecule type" value="Genomic_DNA"/>
</dbReference>
<keyword evidence="6" id="KW-0406">Ion transport</keyword>
<evidence type="ECO:0000256" key="1">
    <source>
        <dbReference type="ARBA" id="ARBA00017378"/>
    </source>
</evidence>
<dbReference type="SUPFAM" id="SSF51735">
    <property type="entry name" value="NAD(P)-binding Rossmann-fold domains"/>
    <property type="match status" value="1"/>
</dbReference>
<evidence type="ECO:0000259" key="8">
    <source>
        <dbReference type="PROSITE" id="PS51202"/>
    </source>
</evidence>
<dbReference type="SUPFAM" id="SSF116726">
    <property type="entry name" value="TrkA C-terminal domain-like"/>
    <property type="match status" value="1"/>
</dbReference>
<dbReference type="Pfam" id="PF02080">
    <property type="entry name" value="TrkA_C"/>
    <property type="match status" value="1"/>
</dbReference>
<keyword evidence="5" id="KW-0520">NAD</keyword>
<evidence type="ECO:0000256" key="6">
    <source>
        <dbReference type="ARBA" id="ARBA00023065"/>
    </source>
</evidence>
<accession>A0A1I5C290</accession>
<keyword evidence="10" id="KW-1185">Reference proteome</keyword>
<dbReference type="AlphaFoldDB" id="A0A1I5C290"/>
<dbReference type="InterPro" id="IPR036721">
    <property type="entry name" value="RCK_C_sf"/>
</dbReference>
<dbReference type="InterPro" id="IPR006036">
    <property type="entry name" value="K_uptake_TrkA"/>
</dbReference>
<dbReference type="GO" id="GO:0015079">
    <property type="term" value="F:potassium ion transmembrane transporter activity"/>
    <property type="evidence" value="ECO:0007669"/>
    <property type="project" value="InterPro"/>
</dbReference>
<dbReference type="InterPro" id="IPR003148">
    <property type="entry name" value="RCK_N"/>
</dbReference>
<evidence type="ECO:0000256" key="5">
    <source>
        <dbReference type="ARBA" id="ARBA00023027"/>
    </source>
</evidence>
<evidence type="ECO:0000313" key="9">
    <source>
        <dbReference type="EMBL" id="SFN81109.1"/>
    </source>
</evidence>
<dbReference type="OrthoDB" id="9775180at2"/>
<keyword evidence="4" id="KW-0630">Potassium</keyword>
<dbReference type="Pfam" id="PF02254">
    <property type="entry name" value="TrkA_N"/>
    <property type="match status" value="1"/>
</dbReference>
<keyword evidence="2" id="KW-0813">Transport</keyword>
<sequence length="219" mass="24035">MKVIIIGGGQVGSYLASLLISNGHEIKVIDNREDIVYKLENELPKESIIFGSGSDPEILKQAGIENADVVAAVSGADEINLVVSTLAKMEFGVPRVVARVNNPRNTWLYNDGMGVDVYVNQAEIMSHLVVEEMDLKNMFTLLKLSRGDYSIIQIKVGQHAKAANEFVKDLSIPKETVIIAVTRNESVIIPKGDTQILVDDDILLLTDEKSRDALKEIFG</sequence>
<evidence type="ECO:0000256" key="3">
    <source>
        <dbReference type="ARBA" id="ARBA00022538"/>
    </source>
</evidence>
<dbReference type="Gene3D" id="3.40.50.720">
    <property type="entry name" value="NAD(P)-binding Rossmann-like Domain"/>
    <property type="match status" value="1"/>
</dbReference>
<dbReference type="STRING" id="1527.SAMN04489757_10283"/>